<dbReference type="EMBL" id="JAUSSK010000001">
    <property type="protein sequence ID" value="MDQ0008789.1"/>
    <property type="molecule type" value="Genomic_DNA"/>
</dbReference>
<evidence type="ECO:0008006" key="4">
    <source>
        <dbReference type="Google" id="ProtNLM"/>
    </source>
</evidence>
<sequence>MDEWVVCRLGFALALGLCVAGELPGATLGATVVAVPWEGMPLRGRVRWLRPGGLGRSGGGFRFALLAQRKRSAILADPLRALSARPSSAPNVAPRVAPGSSLDTGVGWKEERATLAVPRALCRSHPGEGIAHEDGFHP</sequence>
<feature type="region of interest" description="Disordered" evidence="1">
    <location>
        <begin position="84"/>
        <end position="103"/>
    </location>
</feature>
<comment type="caution">
    <text evidence="2">The sequence shown here is derived from an EMBL/GenBank/DDBJ whole genome shotgun (WGS) entry which is preliminary data.</text>
</comment>
<evidence type="ECO:0000313" key="2">
    <source>
        <dbReference type="EMBL" id="MDQ0008789.1"/>
    </source>
</evidence>
<accession>A0ABT9SUX5</accession>
<protein>
    <recommendedName>
        <fullName evidence="4">Secreted protein</fullName>
    </recommendedName>
</protein>
<proteinExistence type="predicted"/>
<keyword evidence="3" id="KW-1185">Reference proteome</keyword>
<gene>
    <name evidence="2" type="ORF">J2T07_000948</name>
</gene>
<evidence type="ECO:0000256" key="1">
    <source>
        <dbReference type="SAM" id="MobiDB-lite"/>
    </source>
</evidence>
<organism evidence="2 3">
    <name type="scientific">Luteibacter jiangsuensis</name>
    <dbReference type="NCBI Taxonomy" id="637577"/>
    <lineage>
        <taxon>Bacteria</taxon>
        <taxon>Pseudomonadati</taxon>
        <taxon>Pseudomonadota</taxon>
        <taxon>Gammaproteobacteria</taxon>
        <taxon>Lysobacterales</taxon>
        <taxon>Rhodanobacteraceae</taxon>
        <taxon>Luteibacter</taxon>
    </lineage>
</organism>
<evidence type="ECO:0000313" key="3">
    <source>
        <dbReference type="Proteomes" id="UP001237737"/>
    </source>
</evidence>
<name>A0ABT9SUX5_9GAMM</name>
<dbReference type="Proteomes" id="UP001237737">
    <property type="component" value="Unassembled WGS sequence"/>
</dbReference>
<reference evidence="2 3" key="1">
    <citation type="submission" date="2023-07" db="EMBL/GenBank/DDBJ databases">
        <title>Sorghum-associated microbial communities from plants grown in Nebraska, USA.</title>
        <authorList>
            <person name="Schachtman D."/>
        </authorList>
    </citation>
    <scope>NUCLEOTIDE SEQUENCE [LARGE SCALE GENOMIC DNA]</scope>
    <source>
        <strain evidence="2 3">CC60</strain>
    </source>
</reference>